<sequence length="117" mass="12051">MTRCILFIALTLALASVHSVLAVPQDIGSANGAGYGGSGDDYGGCPTHVPVGPTTIVPETDFIPVNNVLPMVNVYPTDYNDYSCDYDLYGNHGGYGGYGGDYGGYAGFGGHQGFGGM</sequence>
<dbReference type="Proteomes" id="UP000738359">
    <property type="component" value="Unassembled WGS sequence"/>
</dbReference>
<evidence type="ECO:0000256" key="1">
    <source>
        <dbReference type="SAM" id="SignalP"/>
    </source>
</evidence>
<dbReference type="EMBL" id="JAAAHY010000641">
    <property type="protein sequence ID" value="KAF9960169.1"/>
    <property type="molecule type" value="Genomic_DNA"/>
</dbReference>
<keyword evidence="1" id="KW-0732">Signal</keyword>
<protein>
    <submittedName>
        <fullName evidence="2">Uncharacterized protein</fullName>
    </submittedName>
</protein>
<name>A0A9P6J2Z8_MORAP</name>
<keyword evidence="3" id="KW-1185">Reference proteome</keyword>
<reference evidence="2" key="1">
    <citation type="journal article" date="2020" name="Fungal Divers.">
        <title>Resolving the Mortierellaceae phylogeny through synthesis of multi-gene phylogenetics and phylogenomics.</title>
        <authorList>
            <person name="Vandepol N."/>
            <person name="Liber J."/>
            <person name="Desiro A."/>
            <person name="Na H."/>
            <person name="Kennedy M."/>
            <person name="Barry K."/>
            <person name="Grigoriev I.V."/>
            <person name="Miller A.N."/>
            <person name="O'Donnell K."/>
            <person name="Stajich J.E."/>
            <person name="Bonito G."/>
        </authorList>
    </citation>
    <scope>NUCLEOTIDE SEQUENCE</scope>
    <source>
        <strain evidence="2">CK1249</strain>
    </source>
</reference>
<accession>A0A9P6J2Z8</accession>
<proteinExistence type="predicted"/>
<organism evidence="2 3">
    <name type="scientific">Mortierella alpina</name>
    <name type="common">Oleaginous fungus</name>
    <name type="synonym">Mortierella renispora</name>
    <dbReference type="NCBI Taxonomy" id="64518"/>
    <lineage>
        <taxon>Eukaryota</taxon>
        <taxon>Fungi</taxon>
        <taxon>Fungi incertae sedis</taxon>
        <taxon>Mucoromycota</taxon>
        <taxon>Mortierellomycotina</taxon>
        <taxon>Mortierellomycetes</taxon>
        <taxon>Mortierellales</taxon>
        <taxon>Mortierellaceae</taxon>
        <taxon>Mortierella</taxon>
    </lineage>
</organism>
<feature type="chain" id="PRO_5040397140" evidence="1">
    <location>
        <begin position="23"/>
        <end position="117"/>
    </location>
</feature>
<evidence type="ECO:0000313" key="3">
    <source>
        <dbReference type="Proteomes" id="UP000738359"/>
    </source>
</evidence>
<gene>
    <name evidence="2" type="ORF">BGZ70_008671</name>
</gene>
<comment type="caution">
    <text evidence="2">The sequence shown here is derived from an EMBL/GenBank/DDBJ whole genome shotgun (WGS) entry which is preliminary data.</text>
</comment>
<dbReference type="AlphaFoldDB" id="A0A9P6J2Z8"/>
<evidence type="ECO:0000313" key="2">
    <source>
        <dbReference type="EMBL" id="KAF9960169.1"/>
    </source>
</evidence>
<feature type="signal peptide" evidence="1">
    <location>
        <begin position="1"/>
        <end position="22"/>
    </location>
</feature>
<dbReference type="OrthoDB" id="2448394at2759"/>